<dbReference type="Pfam" id="PF10029">
    <property type="entry name" value="DUF2271"/>
    <property type="match status" value="1"/>
</dbReference>
<dbReference type="InterPro" id="IPR014469">
    <property type="entry name" value="DUF2271"/>
</dbReference>
<dbReference type="RefSeq" id="WP_151000863.1">
    <property type="nucleotide sequence ID" value="NZ_BPQY01000332.1"/>
</dbReference>
<proteinExistence type="predicted"/>
<keyword evidence="3" id="KW-1185">Reference proteome</keyword>
<sequence length="177" mass="18981">MRFPVTALFPTLAAAPALLAGAAAATELTMSVQIPRLDVSEYHRPYLAVWLEGQDGTALGNLAVWYELRKQGPEGGTKYLKDMRQWWRRIGRETDLPIDGVSGATRPAGEHAVSLNPDAPPFAGLKPGTYEVVVEAAREVGGREVLRLPLVWPPAATQTVGARGTSELGAVSLTLKP</sequence>
<comment type="caution">
    <text evidence="2">The sequence shown here is derived from an EMBL/GenBank/DDBJ whole genome shotgun (WGS) entry which is preliminary data.</text>
</comment>
<organism evidence="2 3">
    <name type="scientific">Methylobacterium soli</name>
    <dbReference type="NCBI Taxonomy" id="553447"/>
    <lineage>
        <taxon>Bacteria</taxon>
        <taxon>Pseudomonadati</taxon>
        <taxon>Pseudomonadota</taxon>
        <taxon>Alphaproteobacteria</taxon>
        <taxon>Hyphomicrobiales</taxon>
        <taxon>Methylobacteriaceae</taxon>
        <taxon>Methylobacterium</taxon>
    </lineage>
</organism>
<evidence type="ECO:0000313" key="2">
    <source>
        <dbReference type="EMBL" id="KAB1078550.1"/>
    </source>
</evidence>
<evidence type="ECO:0000256" key="1">
    <source>
        <dbReference type="SAM" id="SignalP"/>
    </source>
</evidence>
<dbReference type="Proteomes" id="UP000474159">
    <property type="component" value="Unassembled WGS sequence"/>
</dbReference>
<keyword evidence="1" id="KW-0732">Signal</keyword>
<reference evidence="2 3" key="1">
    <citation type="submission" date="2019-09" db="EMBL/GenBank/DDBJ databases">
        <title>YIM 48816 draft genome.</title>
        <authorList>
            <person name="Jiang L."/>
        </authorList>
    </citation>
    <scope>NUCLEOTIDE SEQUENCE [LARGE SCALE GENOMIC DNA]</scope>
    <source>
        <strain evidence="2 3">YIM 48816</strain>
    </source>
</reference>
<protein>
    <submittedName>
        <fullName evidence="2">DUF2271 domain-containing protein</fullName>
    </submittedName>
</protein>
<dbReference type="PIRSF" id="PIRSF014995">
    <property type="entry name" value="UCP014995"/>
    <property type="match status" value="1"/>
</dbReference>
<feature type="signal peptide" evidence="1">
    <location>
        <begin position="1"/>
        <end position="25"/>
    </location>
</feature>
<dbReference type="OrthoDB" id="195316at2"/>
<feature type="chain" id="PRO_5027010834" evidence="1">
    <location>
        <begin position="26"/>
        <end position="177"/>
    </location>
</feature>
<evidence type="ECO:0000313" key="3">
    <source>
        <dbReference type="Proteomes" id="UP000474159"/>
    </source>
</evidence>
<accession>A0A6L3SYF2</accession>
<name>A0A6L3SYF2_9HYPH</name>
<gene>
    <name evidence="2" type="ORF">F6X53_14215</name>
</gene>
<dbReference type="EMBL" id="VZZK01000013">
    <property type="protein sequence ID" value="KAB1078550.1"/>
    <property type="molecule type" value="Genomic_DNA"/>
</dbReference>
<dbReference type="AlphaFoldDB" id="A0A6L3SYF2"/>